<dbReference type="GO" id="GO:0016020">
    <property type="term" value="C:membrane"/>
    <property type="evidence" value="ECO:0000318"/>
    <property type="project" value="GO_Central"/>
</dbReference>
<feature type="transmembrane region" description="Helical" evidence="6">
    <location>
        <begin position="98"/>
        <end position="120"/>
    </location>
</feature>
<protein>
    <recommendedName>
        <fullName evidence="9">Vacuolar amino acid transporter YPQ3</fullName>
    </recommendedName>
</protein>
<evidence type="ECO:0000313" key="7">
    <source>
        <dbReference type="EMBL" id="EYU35636.1"/>
    </source>
</evidence>
<reference evidence="7 8" key="1">
    <citation type="journal article" date="2013" name="Proc. Natl. Acad. Sci. U.S.A.">
        <title>Fine-scale variation in meiotic recombination in Mimulus inferred from population shotgun sequencing.</title>
        <authorList>
            <person name="Hellsten U."/>
            <person name="Wright K.M."/>
            <person name="Jenkins J."/>
            <person name="Shu S."/>
            <person name="Yuan Y."/>
            <person name="Wessler S.R."/>
            <person name="Schmutz J."/>
            <person name="Willis J.H."/>
            <person name="Rokhsar D.S."/>
        </authorList>
    </citation>
    <scope>NUCLEOTIDE SEQUENCE [LARGE SCALE GENOMIC DNA]</scope>
    <source>
        <strain evidence="8">cv. DUN x IM62</strain>
    </source>
</reference>
<evidence type="ECO:0000256" key="4">
    <source>
        <dbReference type="ARBA" id="ARBA00023136"/>
    </source>
</evidence>
<feature type="compositionally biased region" description="Basic and acidic residues" evidence="5">
    <location>
        <begin position="132"/>
        <end position="153"/>
    </location>
</feature>
<evidence type="ECO:0000313" key="8">
    <source>
        <dbReference type="Proteomes" id="UP000030748"/>
    </source>
</evidence>
<organism evidence="7 8">
    <name type="scientific">Erythranthe guttata</name>
    <name type="common">Yellow monkey flower</name>
    <name type="synonym">Mimulus guttatus</name>
    <dbReference type="NCBI Taxonomy" id="4155"/>
    <lineage>
        <taxon>Eukaryota</taxon>
        <taxon>Viridiplantae</taxon>
        <taxon>Streptophyta</taxon>
        <taxon>Embryophyta</taxon>
        <taxon>Tracheophyta</taxon>
        <taxon>Spermatophyta</taxon>
        <taxon>Magnoliopsida</taxon>
        <taxon>eudicotyledons</taxon>
        <taxon>Gunneridae</taxon>
        <taxon>Pentapetalae</taxon>
        <taxon>asterids</taxon>
        <taxon>lamiids</taxon>
        <taxon>Lamiales</taxon>
        <taxon>Phrymaceae</taxon>
        <taxon>Erythranthe</taxon>
    </lineage>
</organism>
<feature type="transmembrane region" description="Helical" evidence="6">
    <location>
        <begin position="292"/>
        <end position="309"/>
    </location>
</feature>
<dbReference type="Proteomes" id="UP000030748">
    <property type="component" value="Unassembled WGS sequence"/>
</dbReference>
<dbReference type="InterPro" id="IPR051415">
    <property type="entry name" value="LAAT-1"/>
</dbReference>
<dbReference type="GO" id="GO:0098852">
    <property type="term" value="C:lytic vacuole membrane"/>
    <property type="evidence" value="ECO:0007669"/>
    <property type="project" value="UniProtKB-ARBA"/>
</dbReference>
<dbReference type="AlphaFoldDB" id="A0A022R5X4"/>
<dbReference type="SMART" id="SM00679">
    <property type="entry name" value="CTNS"/>
    <property type="match status" value="2"/>
</dbReference>
<dbReference type="FunFam" id="1.20.1280.290:FF:000009">
    <property type="entry name" value="PQ loop repeat family protein"/>
    <property type="match status" value="1"/>
</dbReference>
<evidence type="ECO:0000256" key="5">
    <source>
        <dbReference type="SAM" id="MobiDB-lite"/>
    </source>
</evidence>
<evidence type="ECO:0000256" key="1">
    <source>
        <dbReference type="ARBA" id="ARBA00004141"/>
    </source>
</evidence>
<dbReference type="PANTHER" id="PTHR16201:SF44">
    <property type="entry name" value="SEVEN TRANSMEMBRANE PROTEIN 1"/>
    <property type="match status" value="1"/>
</dbReference>
<dbReference type="GO" id="GO:0015174">
    <property type="term" value="F:basic amino acid transmembrane transporter activity"/>
    <property type="evidence" value="ECO:0007669"/>
    <property type="project" value="UniProtKB-ARBA"/>
</dbReference>
<evidence type="ECO:0008006" key="9">
    <source>
        <dbReference type="Google" id="ProtNLM"/>
    </source>
</evidence>
<evidence type="ECO:0000256" key="2">
    <source>
        <dbReference type="ARBA" id="ARBA00022692"/>
    </source>
</evidence>
<evidence type="ECO:0000256" key="6">
    <source>
        <dbReference type="SAM" id="Phobius"/>
    </source>
</evidence>
<keyword evidence="2 6" id="KW-0812">Transmembrane</keyword>
<dbReference type="Gene3D" id="1.20.1280.290">
    <property type="match status" value="1"/>
</dbReference>
<feature type="region of interest" description="Disordered" evidence="5">
    <location>
        <begin position="132"/>
        <end position="168"/>
    </location>
</feature>
<feature type="transmembrane region" description="Helical" evidence="6">
    <location>
        <begin position="350"/>
        <end position="369"/>
    </location>
</feature>
<dbReference type="Pfam" id="PF04193">
    <property type="entry name" value="PQ-loop"/>
    <property type="match status" value="2"/>
</dbReference>
<dbReference type="STRING" id="4155.A0A022R5X4"/>
<keyword evidence="3 6" id="KW-1133">Transmembrane helix</keyword>
<keyword evidence="4 6" id="KW-0472">Membrane</keyword>
<feature type="transmembrane region" description="Helical" evidence="6">
    <location>
        <begin position="67"/>
        <end position="86"/>
    </location>
</feature>
<feature type="region of interest" description="Disordered" evidence="5">
    <location>
        <begin position="192"/>
        <end position="224"/>
    </location>
</feature>
<sequence length="370" mass="40444">MGKLRRKPEICPIDKHCSEWAIKYMGYCLCSTKDGFSLALGLISVLTWSVAEIPQIITNYRENSAEGLSIVFLSTWIVGDFFNLAGCMLEPATLPTQYYTAVLYTVTSLVLASQSVYYGNIKPRLKFNKRLQQEDMERKRDDGYSDDTEKSNNEESFEGAPSSPVPVAHNSPTGFEEIYFMSARSLSVSHTPPAGSFLTGRTPTSDVEKPLLGEARPPQTSSTPPKIKTMLCVVSLMTFFIGSCTNQLAANRENVTSLNNPTGGVVFRVGRRLLEATIGSAQETSGSGSSRIGSFLGWGMAVIYVGGRLPQICLNGLNPLMFVFAIVGNTTYVASILVNSLSWVKIKPNLPWLVDAAGCVLLDAFVSFFF</sequence>
<dbReference type="PANTHER" id="PTHR16201">
    <property type="entry name" value="SEVEN TRANSMEMBRANE PROTEIN 1-RELATED"/>
    <property type="match status" value="1"/>
</dbReference>
<dbReference type="InterPro" id="IPR006603">
    <property type="entry name" value="PQ-loop_rpt"/>
</dbReference>
<feature type="transmembrane region" description="Helical" evidence="6">
    <location>
        <begin position="321"/>
        <end position="344"/>
    </location>
</feature>
<dbReference type="EMBL" id="KI630608">
    <property type="protein sequence ID" value="EYU35636.1"/>
    <property type="molecule type" value="Genomic_DNA"/>
</dbReference>
<keyword evidence="8" id="KW-1185">Reference proteome</keyword>
<name>A0A022R5X4_ERYGU</name>
<accession>A0A022R5X4</accession>
<comment type="subcellular location">
    <subcellularLocation>
        <location evidence="1">Membrane</location>
        <topology evidence="1">Multi-pass membrane protein</topology>
    </subcellularLocation>
</comment>
<gene>
    <name evidence="7" type="ORF">MIMGU_mgv1a008531mg</name>
</gene>
<proteinExistence type="predicted"/>
<dbReference type="eggNOG" id="KOG2913">
    <property type="taxonomic scope" value="Eukaryota"/>
</dbReference>
<evidence type="ECO:0000256" key="3">
    <source>
        <dbReference type="ARBA" id="ARBA00022989"/>
    </source>
</evidence>